<proteinExistence type="predicted"/>
<dbReference type="Proteomes" id="UP000053947">
    <property type="component" value="Unassembled WGS sequence"/>
</dbReference>
<dbReference type="Pfam" id="PF14229">
    <property type="entry name" value="DUF4332"/>
    <property type="match status" value="1"/>
</dbReference>
<reference evidence="2 3" key="1">
    <citation type="submission" date="2015-06" db="EMBL/GenBank/DDBJ databases">
        <title>Genome sequence of the organohalide-respiring Dehalogenimonas alkenigignens type strain (IP3-3T).</title>
        <authorList>
            <person name="Key T.A."/>
            <person name="Richmond D.P."/>
            <person name="Bowman K.S."/>
            <person name="Cho Y.-J."/>
            <person name="Chun J."/>
            <person name="da Costa M.S."/>
            <person name="Rainey F.A."/>
            <person name="Moe W.M."/>
        </authorList>
    </citation>
    <scope>NUCLEOTIDE SEQUENCE [LARGE SCALE GENOMIC DNA]</scope>
    <source>
        <strain evidence="2 3">IP3-3</strain>
    </source>
</reference>
<name>A0A0W0GK22_9CHLR</name>
<dbReference type="RefSeq" id="WP_058439831.1">
    <property type="nucleotide sequence ID" value="NZ_KQ758903.1"/>
</dbReference>
<keyword evidence="3" id="KW-1185">Reference proteome</keyword>
<dbReference type="InterPro" id="IPR025567">
    <property type="entry name" value="DUF4332"/>
</dbReference>
<dbReference type="PATRIC" id="fig|1217799.6.peg.1811"/>
<dbReference type="AlphaFoldDB" id="A0A0W0GK22"/>
<gene>
    <name evidence="2" type="ORF">DEALK_17590</name>
</gene>
<evidence type="ECO:0000313" key="2">
    <source>
        <dbReference type="EMBL" id="KTB48912.1"/>
    </source>
</evidence>
<comment type="caution">
    <text evidence="2">The sequence shown here is derived from an EMBL/GenBank/DDBJ whole genome shotgun (WGS) entry which is preliminary data.</text>
</comment>
<sequence length="134" mass="14981">MANIAKIEGIGAKYTEKLNMAGVKTVEVLLEKGASRKGRKDLAERTGISEASILEWVNRADLFRVKGIGEEFSDLLEAAGVDTVKELAQRKPDNLMLKLVEVNEQKKLVRRMPYPAAVADWVKQAKELPRVVEY</sequence>
<dbReference type="EMBL" id="LFDV01000002">
    <property type="protein sequence ID" value="KTB48912.1"/>
    <property type="molecule type" value="Genomic_DNA"/>
</dbReference>
<evidence type="ECO:0000313" key="3">
    <source>
        <dbReference type="Proteomes" id="UP000053947"/>
    </source>
</evidence>
<dbReference type="Gene3D" id="1.10.150.20">
    <property type="entry name" value="5' to 3' exonuclease, C-terminal subdomain"/>
    <property type="match status" value="2"/>
</dbReference>
<accession>A0A0W0GK22</accession>
<organism evidence="2 3">
    <name type="scientific">Dehalogenimonas alkenigignens</name>
    <dbReference type="NCBI Taxonomy" id="1217799"/>
    <lineage>
        <taxon>Bacteria</taxon>
        <taxon>Bacillati</taxon>
        <taxon>Chloroflexota</taxon>
        <taxon>Dehalococcoidia</taxon>
        <taxon>Dehalococcoidales</taxon>
        <taxon>Dehalococcoidaceae</taxon>
        <taxon>Dehalogenimonas</taxon>
    </lineage>
</organism>
<feature type="domain" description="DUF4332" evidence="1">
    <location>
        <begin position="8"/>
        <end position="128"/>
    </location>
</feature>
<dbReference type="STRING" id="1217799.DEALK_17590"/>
<evidence type="ECO:0000259" key="1">
    <source>
        <dbReference type="Pfam" id="PF14229"/>
    </source>
</evidence>
<dbReference type="OrthoDB" id="9794786at2"/>
<protein>
    <recommendedName>
        <fullName evidence="1">DUF4332 domain-containing protein</fullName>
    </recommendedName>
</protein>